<accession>A0A1W1I446</accession>
<evidence type="ECO:0000313" key="2">
    <source>
        <dbReference type="Proteomes" id="UP000192042"/>
    </source>
</evidence>
<organism evidence="1 2">
    <name type="scientific">Nitrospira japonica</name>
    <dbReference type="NCBI Taxonomy" id="1325564"/>
    <lineage>
        <taxon>Bacteria</taxon>
        <taxon>Pseudomonadati</taxon>
        <taxon>Nitrospirota</taxon>
        <taxon>Nitrospiria</taxon>
        <taxon>Nitrospirales</taxon>
        <taxon>Nitrospiraceae</taxon>
        <taxon>Nitrospira</taxon>
    </lineage>
</organism>
<dbReference type="EMBL" id="LT828648">
    <property type="protein sequence ID" value="SLM47776.1"/>
    <property type="molecule type" value="Genomic_DNA"/>
</dbReference>
<dbReference type="RefSeq" id="WP_080886254.1">
    <property type="nucleotide sequence ID" value="NZ_LT828648.1"/>
</dbReference>
<name>A0A1W1I446_9BACT</name>
<protein>
    <submittedName>
        <fullName evidence="1">Uncharacterized protein</fullName>
    </submittedName>
</protein>
<dbReference type="Proteomes" id="UP000192042">
    <property type="component" value="Chromosome I"/>
</dbReference>
<proteinExistence type="predicted"/>
<keyword evidence="2" id="KW-1185">Reference proteome</keyword>
<sequence>MRLFPQGLPQSVDRPTAPVRAEACGKSVRLLLCTVATAVCVGCVSTGPDGPKPFDLHLQSYRERLAAEPVLSRQFRACLAQVRDSDPEADDEPITPVRALIRKVRERDPVAGDSLSNLQDLVAGLIQDKGRSLDIVSLKGVVAAARLWQERIDVEEEDLAKGASRFARLLVAYNKAYFGNLRLVEAEPPPGETAGGVRPATSVGFVDRSGRSFLFPGLPFQASLESDAFTAEPGSTATSQRIGADLTRIFIEAFFDAAFEVPAVEGATALQVDWAAERPFPELRPDQSGIPLSGMARVTRDALRVEAVVMTKVGEAVRGGSVAGTGNETLAASLETAAGVTAKKLVEHGGYCYLQVKPPATQGH</sequence>
<reference evidence="1 2" key="1">
    <citation type="submission" date="2017-03" db="EMBL/GenBank/DDBJ databases">
        <authorList>
            <person name="Afonso C.L."/>
            <person name="Miller P.J."/>
            <person name="Scott M.A."/>
            <person name="Spackman E."/>
            <person name="Goraichik I."/>
            <person name="Dimitrov K.M."/>
            <person name="Suarez D.L."/>
            <person name="Swayne D.E."/>
        </authorList>
    </citation>
    <scope>NUCLEOTIDE SEQUENCE [LARGE SCALE GENOMIC DNA]</scope>
    <source>
        <strain evidence="1">Genome sequencing of Nitrospira japonica strain NJ11</strain>
    </source>
</reference>
<evidence type="ECO:0000313" key="1">
    <source>
        <dbReference type="EMBL" id="SLM47776.1"/>
    </source>
</evidence>
<dbReference type="OrthoDB" id="9840335at2"/>
<dbReference type="STRING" id="1325564.NSJP_1604"/>
<dbReference type="KEGG" id="nja:NSJP_1604"/>
<dbReference type="AlphaFoldDB" id="A0A1W1I446"/>
<gene>
    <name evidence="1" type="ORF">NSJP_1604</name>
</gene>